<keyword evidence="1" id="KW-0175">Coiled coil</keyword>
<evidence type="ECO:0000313" key="4">
    <source>
        <dbReference type="Proteomes" id="UP001583193"/>
    </source>
</evidence>
<feature type="coiled-coil region" evidence="1">
    <location>
        <begin position="473"/>
        <end position="521"/>
    </location>
</feature>
<dbReference type="Gene3D" id="1.10.287.1490">
    <property type="match status" value="1"/>
</dbReference>
<reference evidence="3 4" key="1">
    <citation type="journal article" date="2024" name="IMA Fungus">
        <title>IMA Genome - F19 : A genome assembly and annotation guide to empower mycologists, including annotated draft genome sequences of Ceratocystis pirilliformis, Diaporthe australafricana, Fusarium ophioides, Paecilomyces lecythidis, and Sporothrix stenoceras.</title>
        <authorList>
            <person name="Aylward J."/>
            <person name="Wilson A.M."/>
            <person name="Visagie C.M."/>
            <person name="Spraker J."/>
            <person name="Barnes I."/>
            <person name="Buitendag C."/>
            <person name="Ceriani C."/>
            <person name="Del Mar Angel L."/>
            <person name="du Plessis D."/>
            <person name="Fuchs T."/>
            <person name="Gasser K."/>
            <person name="Kramer D."/>
            <person name="Li W."/>
            <person name="Munsamy K."/>
            <person name="Piso A."/>
            <person name="Price J.L."/>
            <person name="Sonnekus B."/>
            <person name="Thomas C."/>
            <person name="van der Nest A."/>
            <person name="van Dijk A."/>
            <person name="van Heerden A."/>
            <person name="van Vuuren N."/>
            <person name="Yilmaz N."/>
            <person name="Duong T.A."/>
            <person name="van der Merwe N.A."/>
            <person name="Wingfield M.J."/>
            <person name="Wingfield B.D."/>
        </authorList>
    </citation>
    <scope>NUCLEOTIDE SEQUENCE [LARGE SCALE GENOMIC DNA]</scope>
    <source>
        <strain evidence="3 4">CMW 18167</strain>
    </source>
</reference>
<evidence type="ECO:0000256" key="1">
    <source>
        <dbReference type="SAM" id="Coils"/>
    </source>
</evidence>
<gene>
    <name evidence="3" type="ORF">Plec18167_008326</name>
</gene>
<dbReference type="EMBL" id="JAVDPF010000039">
    <property type="protein sequence ID" value="KAL1868400.1"/>
    <property type="molecule type" value="Genomic_DNA"/>
</dbReference>
<dbReference type="SUPFAM" id="SSF57997">
    <property type="entry name" value="Tropomyosin"/>
    <property type="match status" value="1"/>
</dbReference>
<evidence type="ECO:0000256" key="2">
    <source>
        <dbReference type="SAM" id="MobiDB-lite"/>
    </source>
</evidence>
<feature type="region of interest" description="Disordered" evidence="2">
    <location>
        <begin position="615"/>
        <end position="636"/>
    </location>
</feature>
<name>A0ABR3WY42_9EURO</name>
<feature type="coiled-coil region" evidence="1">
    <location>
        <begin position="389"/>
        <end position="416"/>
    </location>
</feature>
<keyword evidence="4" id="KW-1185">Reference proteome</keyword>
<organism evidence="3 4">
    <name type="scientific">Paecilomyces lecythidis</name>
    <dbReference type="NCBI Taxonomy" id="3004212"/>
    <lineage>
        <taxon>Eukaryota</taxon>
        <taxon>Fungi</taxon>
        <taxon>Dikarya</taxon>
        <taxon>Ascomycota</taxon>
        <taxon>Pezizomycotina</taxon>
        <taxon>Eurotiomycetes</taxon>
        <taxon>Eurotiomycetidae</taxon>
        <taxon>Eurotiales</taxon>
        <taxon>Thermoascaceae</taxon>
        <taxon>Paecilomyces</taxon>
    </lineage>
</organism>
<comment type="caution">
    <text evidence="3">The sequence shown here is derived from an EMBL/GenBank/DDBJ whole genome shotgun (WGS) entry which is preliminary data.</text>
</comment>
<evidence type="ECO:0000313" key="3">
    <source>
        <dbReference type="EMBL" id="KAL1868400.1"/>
    </source>
</evidence>
<accession>A0ABR3WY42</accession>
<feature type="coiled-coil region" evidence="1">
    <location>
        <begin position="230"/>
        <end position="353"/>
    </location>
</feature>
<sequence length="636" mass="71148">MVVKFSLAGPVMLSLDCIMIVASELISIRRGTRLTIKLESLVTRLRVRLGQTTCVRAIVAAYNFVLPPSQVPPILRILCGWFVCICIYPFALYSARYACGLKEGILSSHAELSLRCMEVYSTYDSLPYWSRRQRAEVSFCFGEEAGLELQACLQDIANAVTSFMESSLMSTPLAALVAFCLACLFSLLHSVWTAKPTPSSSTDNTPSLYAVRAAEMSALRSAKYKLGVEVAQLKRELRIAYDRLADANDKYAAMHDKARKADASWMSLVKVNAGLRANINWLEERLSKAQDDAVQILTGQLARLKQQLVSSEERVDTANSELATLKNTLQARAEELLATERRLQETRDAAEKSALDIQELAAAKIAEVASHYDNLKLSYDKMVERLHAMESVRQERDDAAERVVSLQRELESTKQIADGAYKQWMHAMEGAQDRERALTEHLQAVQRAFEEQCRACQEKAVADAMSQAKASATEAFQAEREQLRRQLEKSLLDAQTGKQQAQKLKEEVDNLQLDLARFGISFGSSQSIPERKAANPSSSLVRGSIKTALEDRDVKIQALEHEVEELRKKSCEGLTDARLKAAADKLGQDLKAEKAARTNDQLRWHKQLQELQEENRKLRISLSNAESALGRRRTSK</sequence>
<protein>
    <submittedName>
        <fullName evidence="3">Uncharacterized protein</fullName>
    </submittedName>
</protein>
<dbReference type="Proteomes" id="UP001583193">
    <property type="component" value="Unassembled WGS sequence"/>
</dbReference>
<proteinExistence type="predicted"/>